<evidence type="ECO:0000256" key="2">
    <source>
        <dbReference type="ARBA" id="ARBA00022692"/>
    </source>
</evidence>
<name>A0A3N4JB01_9PEZI</name>
<feature type="domain" description="MARVEL" evidence="6">
    <location>
        <begin position="3"/>
        <end position="134"/>
    </location>
</feature>
<dbReference type="PANTHER" id="PTHR28165">
    <property type="entry name" value="NON-CLASSICAL EXPORT PROTEIN 2-RELATED"/>
    <property type="match status" value="1"/>
</dbReference>
<dbReference type="PANTHER" id="PTHR28165:SF1">
    <property type="entry name" value="NON-CLASSICAL EXPORT PROTEIN 2-RELATED"/>
    <property type="match status" value="1"/>
</dbReference>
<evidence type="ECO:0000256" key="3">
    <source>
        <dbReference type="ARBA" id="ARBA00022989"/>
    </source>
</evidence>
<dbReference type="InterPro" id="IPR008253">
    <property type="entry name" value="Marvel"/>
</dbReference>
<gene>
    <name evidence="7" type="ORF">L873DRAFT_1659497</name>
</gene>
<dbReference type="GO" id="GO:0032126">
    <property type="term" value="C:eisosome"/>
    <property type="evidence" value="ECO:0007669"/>
    <property type="project" value="TreeGrafter"/>
</dbReference>
<keyword evidence="3 5" id="KW-1133">Transmembrane helix</keyword>
<evidence type="ECO:0000256" key="1">
    <source>
        <dbReference type="ARBA" id="ARBA00004141"/>
    </source>
</evidence>
<feature type="non-terminal residue" evidence="7">
    <location>
        <position position="134"/>
    </location>
</feature>
<dbReference type="Proteomes" id="UP000276215">
    <property type="component" value="Unassembled WGS sequence"/>
</dbReference>
<protein>
    <recommendedName>
        <fullName evidence="6">MARVEL domain-containing protein</fullName>
    </recommendedName>
</protein>
<feature type="transmembrane region" description="Helical" evidence="5">
    <location>
        <begin position="68"/>
        <end position="90"/>
    </location>
</feature>
<dbReference type="EMBL" id="ML120425">
    <property type="protein sequence ID" value="RPA95453.1"/>
    <property type="molecule type" value="Genomic_DNA"/>
</dbReference>
<dbReference type="Pfam" id="PF01284">
    <property type="entry name" value="MARVEL"/>
    <property type="match status" value="1"/>
</dbReference>
<feature type="non-terminal residue" evidence="7">
    <location>
        <position position="1"/>
    </location>
</feature>
<dbReference type="InterPro" id="IPR052649">
    <property type="entry name" value="NCE102-like"/>
</dbReference>
<feature type="transmembrane region" description="Helical" evidence="5">
    <location>
        <begin position="37"/>
        <end position="56"/>
    </location>
</feature>
<evidence type="ECO:0000259" key="6">
    <source>
        <dbReference type="Pfam" id="PF01284"/>
    </source>
</evidence>
<accession>A0A3N4JB01</accession>
<dbReference type="OrthoDB" id="5423111at2759"/>
<dbReference type="GO" id="GO:0072659">
    <property type="term" value="P:protein localization to plasma membrane"/>
    <property type="evidence" value="ECO:0007669"/>
    <property type="project" value="TreeGrafter"/>
</dbReference>
<feature type="transmembrane region" description="Helical" evidence="5">
    <location>
        <begin position="6"/>
        <end position="25"/>
    </location>
</feature>
<comment type="subcellular location">
    <subcellularLocation>
        <location evidence="1">Membrane</location>
        <topology evidence="1">Multi-pass membrane protein</topology>
    </subcellularLocation>
</comment>
<proteinExistence type="predicted"/>
<sequence>ISTNLLRLTQLTFTTIILGLAGALIQQQDHGGTPTRVNFSIFAAVFAILSLLLYLIPATLFSKIENPIASTILDGLNCVFLLSAGIAVAAQLGGRSCAHRAYLLHNGITNGGGYISPSRRCREANAMTAFHWFA</sequence>
<keyword evidence="4 5" id="KW-0472">Membrane</keyword>
<dbReference type="GO" id="GO:0070941">
    <property type="term" value="P:eisosome assembly"/>
    <property type="evidence" value="ECO:0007669"/>
    <property type="project" value="TreeGrafter"/>
</dbReference>
<reference evidence="7 8" key="1">
    <citation type="journal article" date="2018" name="Nat. Ecol. Evol.">
        <title>Pezizomycetes genomes reveal the molecular basis of ectomycorrhizal truffle lifestyle.</title>
        <authorList>
            <person name="Murat C."/>
            <person name="Payen T."/>
            <person name="Noel B."/>
            <person name="Kuo A."/>
            <person name="Morin E."/>
            <person name="Chen J."/>
            <person name="Kohler A."/>
            <person name="Krizsan K."/>
            <person name="Balestrini R."/>
            <person name="Da Silva C."/>
            <person name="Montanini B."/>
            <person name="Hainaut M."/>
            <person name="Levati E."/>
            <person name="Barry K.W."/>
            <person name="Belfiori B."/>
            <person name="Cichocki N."/>
            <person name="Clum A."/>
            <person name="Dockter R.B."/>
            <person name="Fauchery L."/>
            <person name="Guy J."/>
            <person name="Iotti M."/>
            <person name="Le Tacon F."/>
            <person name="Lindquist E.A."/>
            <person name="Lipzen A."/>
            <person name="Malagnac F."/>
            <person name="Mello A."/>
            <person name="Molinier V."/>
            <person name="Miyauchi S."/>
            <person name="Poulain J."/>
            <person name="Riccioni C."/>
            <person name="Rubini A."/>
            <person name="Sitrit Y."/>
            <person name="Splivallo R."/>
            <person name="Traeger S."/>
            <person name="Wang M."/>
            <person name="Zifcakova L."/>
            <person name="Wipf D."/>
            <person name="Zambonelli A."/>
            <person name="Paolocci F."/>
            <person name="Nowrousian M."/>
            <person name="Ottonello S."/>
            <person name="Baldrian P."/>
            <person name="Spatafora J.W."/>
            <person name="Henrissat B."/>
            <person name="Nagy L.G."/>
            <person name="Aury J.M."/>
            <person name="Wincker P."/>
            <person name="Grigoriev I.V."/>
            <person name="Bonfante P."/>
            <person name="Martin F.M."/>
        </authorList>
    </citation>
    <scope>NUCLEOTIDE SEQUENCE [LARGE SCALE GENOMIC DNA]</scope>
    <source>
        <strain evidence="7 8">120613-1</strain>
    </source>
</reference>
<dbReference type="GO" id="GO:0005886">
    <property type="term" value="C:plasma membrane"/>
    <property type="evidence" value="ECO:0007669"/>
    <property type="project" value="TreeGrafter"/>
</dbReference>
<keyword evidence="2 5" id="KW-0812">Transmembrane</keyword>
<evidence type="ECO:0000313" key="7">
    <source>
        <dbReference type="EMBL" id="RPA95453.1"/>
    </source>
</evidence>
<dbReference type="AlphaFoldDB" id="A0A3N4JB01"/>
<evidence type="ECO:0000256" key="4">
    <source>
        <dbReference type="ARBA" id="ARBA00023136"/>
    </source>
</evidence>
<evidence type="ECO:0000313" key="8">
    <source>
        <dbReference type="Proteomes" id="UP000276215"/>
    </source>
</evidence>
<keyword evidence="8" id="KW-1185">Reference proteome</keyword>
<evidence type="ECO:0000256" key="5">
    <source>
        <dbReference type="SAM" id="Phobius"/>
    </source>
</evidence>
<organism evidence="7 8">
    <name type="scientific">Choiromyces venosus 120613-1</name>
    <dbReference type="NCBI Taxonomy" id="1336337"/>
    <lineage>
        <taxon>Eukaryota</taxon>
        <taxon>Fungi</taxon>
        <taxon>Dikarya</taxon>
        <taxon>Ascomycota</taxon>
        <taxon>Pezizomycotina</taxon>
        <taxon>Pezizomycetes</taxon>
        <taxon>Pezizales</taxon>
        <taxon>Tuberaceae</taxon>
        <taxon>Choiromyces</taxon>
    </lineage>
</organism>